<dbReference type="GO" id="GO:0045892">
    <property type="term" value="P:negative regulation of DNA-templated transcription"/>
    <property type="evidence" value="ECO:0007669"/>
    <property type="project" value="InterPro"/>
</dbReference>
<reference evidence="5 6" key="1">
    <citation type="submission" date="2019-08" db="EMBL/GenBank/DDBJ databases">
        <title>In-depth cultivation of the pig gut microbiome towards novel bacterial diversity and tailored functional studies.</title>
        <authorList>
            <person name="Wylensek D."/>
            <person name="Hitch T.C.A."/>
            <person name="Clavel T."/>
        </authorList>
    </citation>
    <scope>NUCLEOTIDE SEQUENCE [LARGE SCALE GENOMIC DNA]</scope>
    <source>
        <strain evidence="5 6">LKV-178-WT-2G</strain>
    </source>
</reference>
<evidence type="ECO:0000256" key="2">
    <source>
        <dbReference type="ARBA" id="ARBA00023015"/>
    </source>
</evidence>
<sequence>MELKLLTKKENQIMSILWHNEEALTAHQITEINPDLSIYTVQQVLQRLLKMEYIRIDQINYSGTVLARFYTPNITKAEYMKFLFGEKSTFELASNFIETSTNEKELEALEELIKKQISSIKG</sequence>
<name>A0A7X2N3X7_9FIRM</name>
<protein>
    <submittedName>
        <fullName evidence="5">BlaI/MecI/CopY family transcriptional regulator</fullName>
    </submittedName>
</protein>
<comment type="similarity">
    <text evidence="1">Belongs to the BlaI transcriptional regulatory family.</text>
</comment>
<dbReference type="EMBL" id="VUMM01000016">
    <property type="protein sequence ID" value="MSS01980.1"/>
    <property type="molecule type" value="Genomic_DNA"/>
</dbReference>
<dbReference type="InterPro" id="IPR036390">
    <property type="entry name" value="WH_DNA-bd_sf"/>
</dbReference>
<dbReference type="SUPFAM" id="SSF46785">
    <property type="entry name" value="Winged helix' DNA-binding domain"/>
    <property type="match status" value="1"/>
</dbReference>
<comment type="caution">
    <text evidence="5">The sequence shown here is derived from an EMBL/GenBank/DDBJ whole genome shotgun (WGS) entry which is preliminary data.</text>
</comment>
<evidence type="ECO:0000313" key="5">
    <source>
        <dbReference type="EMBL" id="MSS01980.1"/>
    </source>
</evidence>
<keyword evidence="4" id="KW-0804">Transcription</keyword>
<keyword evidence="2" id="KW-0805">Transcription regulation</keyword>
<evidence type="ECO:0000313" key="6">
    <source>
        <dbReference type="Proteomes" id="UP000470082"/>
    </source>
</evidence>
<dbReference type="Proteomes" id="UP000470082">
    <property type="component" value="Unassembled WGS sequence"/>
</dbReference>
<dbReference type="Pfam" id="PF03965">
    <property type="entry name" value="Penicillinase_R"/>
    <property type="match status" value="1"/>
</dbReference>
<evidence type="ECO:0000256" key="3">
    <source>
        <dbReference type="ARBA" id="ARBA00023125"/>
    </source>
</evidence>
<gene>
    <name evidence="5" type="ORF">FYJ50_07735</name>
</gene>
<dbReference type="InterPro" id="IPR005650">
    <property type="entry name" value="BlaI_family"/>
</dbReference>
<dbReference type="InterPro" id="IPR036388">
    <property type="entry name" value="WH-like_DNA-bd_sf"/>
</dbReference>
<dbReference type="RefSeq" id="WP_154460754.1">
    <property type="nucleotide sequence ID" value="NZ_VUMM01000016.1"/>
</dbReference>
<proteinExistence type="inferred from homology"/>
<accession>A0A7X2N3X7</accession>
<organism evidence="5 6">
    <name type="scientific">Floccifex porci</name>
    <dbReference type="NCBI Taxonomy" id="2606629"/>
    <lineage>
        <taxon>Bacteria</taxon>
        <taxon>Bacillati</taxon>
        <taxon>Bacillota</taxon>
        <taxon>Erysipelotrichia</taxon>
        <taxon>Erysipelotrichales</taxon>
        <taxon>Erysipelotrichaceae</taxon>
        <taxon>Floccifex</taxon>
    </lineage>
</organism>
<dbReference type="AlphaFoldDB" id="A0A7X2N3X7"/>
<dbReference type="GO" id="GO:0003677">
    <property type="term" value="F:DNA binding"/>
    <property type="evidence" value="ECO:0007669"/>
    <property type="project" value="UniProtKB-KW"/>
</dbReference>
<evidence type="ECO:0000256" key="1">
    <source>
        <dbReference type="ARBA" id="ARBA00011046"/>
    </source>
</evidence>
<dbReference type="Gene3D" id="1.10.10.10">
    <property type="entry name" value="Winged helix-like DNA-binding domain superfamily/Winged helix DNA-binding domain"/>
    <property type="match status" value="1"/>
</dbReference>
<keyword evidence="6" id="KW-1185">Reference proteome</keyword>
<evidence type="ECO:0000256" key="4">
    <source>
        <dbReference type="ARBA" id="ARBA00023163"/>
    </source>
</evidence>
<keyword evidence="3" id="KW-0238">DNA-binding</keyword>